<protein>
    <recommendedName>
        <fullName evidence="2">Effector protein BipC</fullName>
    </recommendedName>
</protein>
<dbReference type="Proteomes" id="UP000414233">
    <property type="component" value="Unassembled WGS sequence"/>
</dbReference>
<feature type="compositionally biased region" description="Low complexity" evidence="7">
    <location>
        <begin position="259"/>
        <end position="271"/>
    </location>
</feature>
<dbReference type="PRINTS" id="PR01608">
    <property type="entry name" value="BACINVASINC"/>
</dbReference>
<evidence type="ECO:0000313" key="8">
    <source>
        <dbReference type="EMBL" id="VVD84373.1"/>
    </source>
</evidence>
<dbReference type="GO" id="GO:0005576">
    <property type="term" value="C:extracellular region"/>
    <property type="evidence" value="ECO:0007669"/>
    <property type="project" value="UniProtKB-SubCell"/>
</dbReference>
<keyword evidence="4" id="KW-0843">Virulence</keyword>
<sequence length="383" mass="39485">MIDRIAYPGIFQPGPVSPDPVQAPPSIGQGQDKWIDIEGQSKPSNTLGRPRLNPPPDAADMGAASNWLRQWAKPGPSSEEGPGTRGVPPPSGENRPPAFDFSSFQSDQTRLLVQYLALVQKFMESDQGMKGLLGKLGFQWRQSEADAIKRAGVIGMSSSIATAAVQTAVAGVGAQQQLKGLSAERNALKFDAAPQPAPARNLPGEAEAVSGALPPAAVDKAPAALTAAPPLAAKPAAAAAPPPQADTQTPAGGNAALKPADGNAASAPAAAARDDARNEERRAYMTNERLKAEAQREKGRAVAAVAGVTGGVMSGTGRYAETIEQARQRLDSAASQTLSDASASSRDHAARMEAQIQELLREMAQAMSAKAAAVGSVASNLRA</sequence>
<gene>
    <name evidence="8" type="primary">ipaC</name>
    <name evidence="8" type="ORF">PTE30175_01223</name>
</gene>
<dbReference type="Pfam" id="PF09599">
    <property type="entry name" value="IpaC_SipC"/>
    <property type="match status" value="1"/>
</dbReference>
<feature type="region of interest" description="Disordered" evidence="7">
    <location>
        <begin position="1"/>
        <end position="102"/>
    </location>
</feature>
<evidence type="ECO:0000313" key="9">
    <source>
        <dbReference type="Proteomes" id="UP000414233"/>
    </source>
</evidence>
<feature type="coiled-coil region" evidence="6">
    <location>
        <begin position="342"/>
        <end position="369"/>
    </location>
</feature>
<proteinExistence type="inferred from homology"/>
<keyword evidence="9" id="KW-1185">Reference proteome</keyword>
<evidence type="ECO:0000256" key="7">
    <source>
        <dbReference type="SAM" id="MobiDB-lite"/>
    </source>
</evidence>
<keyword evidence="3" id="KW-0964">Secreted</keyword>
<feature type="region of interest" description="Disordered" evidence="7">
    <location>
        <begin position="234"/>
        <end position="279"/>
    </location>
</feature>
<accession>A0A5E4TBP5</accession>
<evidence type="ECO:0000256" key="4">
    <source>
        <dbReference type="ARBA" id="ARBA00023026"/>
    </source>
</evidence>
<dbReference type="AlphaFoldDB" id="A0A5E4TBP5"/>
<dbReference type="InterPro" id="IPR005427">
    <property type="entry name" value="BipC/SctB"/>
</dbReference>
<dbReference type="OrthoDB" id="10018363at2"/>
<evidence type="ECO:0000256" key="1">
    <source>
        <dbReference type="ARBA" id="ARBA00004613"/>
    </source>
</evidence>
<comment type="subcellular location">
    <subcellularLocation>
        <location evidence="1">Secreted</location>
    </subcellularLocation>
</comment>
<organism evidence="8 9">
    <name type="scientific">Pandoraea terrae</name>
    <dbReference type="NCBI Taxonomy" id="1537710"/>
    <lineage>
        <taxon>Bacteria</taxon>
        <taxon>Pseudomonadati</taxon>
        <taxon>Pseudomonadota</taxon>
        <taxon>Betaproteobacteria</taxon>
        <taxon>Burkholderiales</taxon>
        <taxon>Burkholderiaceae</taxon>
        <taxon>Pandoraea</taxon>
    </lineage>
</organism>
<dbReference type="EMBL" id="CABPRZ010000004">
    <property type="protein sequence ID" value="VVD84373.1"/>
    <property type="molecule type" value="Genomic_DNA"/>
</dbReference>
<comment type="similarity">
    <text evidence="5">Belongs to the SctB/SipC family.</text>
</comment>
<reference evidence="8 9" key="1">
    <citation type="submission" date="2019-08" db="EMBL/GenBank/DDBJ databases">
        <authorList>
            <person name="Peeters C."/>
        </authorList>
    </citation>
    <scope>NUCLEOTIDE SEQUENCE [LARGE SCALE GENOMIC DNA]</scope>
    <source>
        <strain evidence="8 9">LMG 30175</strain>
    </source>
</reference>
<evidence type="ECO:0000256" key="6">
    <source>
        <dbReference type="SAM" id="Coils"/>
    </source>
</evidence>
<feature type="compositionally biased region" description="Low complexity" evidence="7">
    <location>
        <begin position="234"/>
        <end position="251"/>
    </location>
</feature>
<dbReference type="RefSeq" id="WP_150696171.1">
    <property type="nucleotide sequence ID" value="NZ_CABPRZ010000004.1"/>
</dbReference>
<evidence type="ECO:0000256" key="2">
    <source>
        <dbReference type="ARBA" id="ARBA00020604"/>
    </source>
</evidence>
<evidence type="ECO:0000256" key="5">
    <source>
        <dbReference type="ARBA" id="ARBA00035650"/>
    </source>
</evidence>
<keyword evidence="6" id="KW-0175">Coiled coil</keyword>
<name>A0A5E4TBP5_9BURK</name>
<evidence type="ECO:0000256" key="3">
    <source>
        <dbReference type="ARBA" id="ARBA00022525"/>
    </source>
</evidence>